<organism evidence="12 13">
    <name type="scientific">Natronolimnobius baerhuensis</name>
    <dbReference type="NCBI Taxonomy" id="253108"/>
    <lineage>
        <taxon>Archaea</taxon>
        <taxon>Methanobacteriati</taxon>
        <taxon>Methanobacteriota</taxon>
        <taxon>Stenosarchaea group</taxon>
        <taxon>Halobacteria</taxon>
        <taxon>Halobacteriales</taxon>
        <taxon>Natrialbaceae</taxon>
        <taxon>Natronolimnobius</taxon>
    </lineage>
</organism>
<dbReference type="Pfam" id="PF02518">
    <property type="entry name" value="HATPase_c"/>
    <property type="match status" value="1"/>
</dbReference>
<dbReference type="EC" id="2.7.13.3" evidence="2"/>
<dbReference type="InterPro" id="IPR011006">
    <property type="entry name" value="CheY-like_superfamily"/>
</dbReference>
<dbReference type="Gene3D" id="3.40.50.2300">
    <property type="match status" value="1"/>
</dbReference>
<evidence type="ECO:0000256" key="7">
    <source>
        <dbReference type="ARBA" id="ARBA00023012"/>
    </source>
</evidence>
<dbReference type="Gene3D" id="3.30.565.10">
    <property type="entry name" value="Histidine kinase-like ATPase, C-terminal domain"/>
    <property type="match status" value="1"/>
</dbReference>
<evidence type="ECO:0000256" key="3">
    <source>
        <dbReference type="ARBA" id="ARBA00022679"/>
    </source>
</evidence>
<keyword evidence="6" id="KW-0067">ATP-binding</keyword>
<dbReference type="CDD" id="cd00156">
    <property type="entry name" value="REC"/>
    <property type="match status" value="1"/>
</dbReference>
<feature type="compositionally biased region" description="Acidic residues" evidence="9">
    <location>
        <begin position="291"/>
        <end position="300"/>
    </location>
</feature>
<evidence type="ECO:0000256" key="4">
    <source>
        <dbReference type="ARBA" id="ARBA00022741"/>
    </source>
</evidence>
<dbReference type="InterPro" id="IPR050351">
    <property type="entry name" value="BphY/WalK/GraS-like"/>
</dbReference>
<dbReference type="Proteomes" id="UP000196084">
    <property type="component" value="Unassembled WGS sequence"/>
</dbReference>
<evidence type="ECO:0000256" key="9">
    <source>
        <dbReference type="SAM" id="MobiDB-lite"/>
    </source>
</evidence>
<dbReference type="PANTHER" id="PTHR42878">
    <property type="entry name" value="TWO-COMPONENT HISTIDINE KINASE"/>
    <property type="match status" value="1"/>
</dbReference>
<dbReference type="PRINTS" id="PR00344">
    <property type="entry name" value="BCTRLSENSOR"/>
</dbReference>
<accession>A0A202E597</accession>
<sequence length="378" mass="41263">MVADRQATQRVLLVEDDDADAQLYRTMLQQLQADSFTAMYTPSVAVEHVETLEAALSTLRADSGSIDVVLLDLNLSDSVAFATLEAVLEAEADVAVVVLTGIDDGSLGLEAVERGAQDFLVKDHVTPRVLTRTVTYAIERKRQTLELEQKRRELAVLNWLVRHEIRDDAAVVLGWAGELDPDGPAEERIISRIAEAGDHIVELTESVGAMVQALEESTAPLKSIDLRDVLEEEIERLEERHDGISVALEAENATRVRADRFLNVVVRNVLTNAVVHDDTGSPELTVTVQGDEPDPEDSADSSDAMVCLEVSDTGPGIPAAERRTVTDPGKSGQNGGTGLGLYLVRTFVERYGGHLEIKDNQPRGTTVRIWLERAAYPP</sequence>
<evidence type="ECO:0000259" key="10">
    <source>
        <dbReference type="PROSITE" id="PS50109"/>
    </source>
</evidence>
<dbReference type="InterPro" id="IPR001789">
    <property type="entry name" value="Sig_transdc_resp-reg_receiver"/>
</dbReference>
<dbReference type="RefSeq" id="WP_054863603.1">
    <property type="nucleotide sequence ID" value="NZ_MWPH01000003.1"/>
</dbReference>
<dbReference type="OrthoDB" id="3369at2157"/>
<dbReference type="InterPro" id="IPR004358">
    <property type="entry name" value="Sig_transdc_His_kin-like_C"/>
</dbReference>
<feature type="domain" description="Response regulatory" evidence="11">
    <location>
        <begin position="10"/>
        <end position="137"/>
    </location>
</feature>
<keyword evidence="4" id="KW-0547">Nucleotide-binding</keyword>
<feature type="domain" description="Histidine kinase" evidence="10">
    <location>
        <begin position="160"/>
        <end position="375"/>
    </location>
</feature>
<dbReference type="PANTHER" id="PTHR42878:SF7">
    <property type="entry name" value="SENSOR HISTIDINE KINASE GLRK"/>
    <property type="match status" value="1"/>
</dbReference>
<dbReference type="EMBL" id="MWPH01000003">
    <property type="protein sequence ID" value="OVE83421.1"/>
    <property type="molecule type" value="Genomic_DNA"/>
</dbReference>
<dbReference type="GO" id="GO:0005524">
    <property type="term" value="F:ATP binding"/>
    <property type="evidence" value="ECO:0007669"/>
    <property type="project" value="UniProtKB-KW"/>
</dbReference>
<dbReference type="InterPro" id="IPR036890">
    <property type="entry name" value="HATPase_C_sf"/>
</dbReference>
<dbReference type="GO" id="GO:0004673">
    <property type="term" value="F:protein histidine kinase activity"/>
    <property type="evidence" value="ECO:0007669"/>
    <property type="project" value="UniProtKB-EC"/>
</dbReference>
<comment type="catalytic activity">
    <reaction evidence="1">
        <text>ATP + protein L-histidine = ADP + protein N-phospho-L-histidine.</text>
        <dbReference type="EC" id="2.7.13.3"/>
    </reaction>
</comment>
<keyword evidence="5" id="KW-0418">Kinase</keyword>
<dbReference type="PROSITE" id="PS50110">
    <property type="entry name" value="RESPONSE_REGULATORY"/>
    <property type="match status" value="1"/>
</dbReference>
<dbReference type="SUPFAM" id="SSF55874">
    <property type="entry name" value="ATPase domain of HSP90 chaperone/DNA topoisomerase II/histidine kinase"/>
    <property type="match status" value="1"/>
</dbReference>
<feature type="region of interest" description="Disordered" evidence="9">
    <location>
        <begin position="280"/>
        <end position="336"/>
    </location>
</feature>
<protein>
    <recommendedName>
        <fullName evidence="2">histidine kinase</fullName>
        <ecNumber evidence="2">2.7.13.3</ecNumber>
    </recommendedName>
</protein>
<evidence type="ECO:0000313" key="12">
    <source>
        <dbReference type="EMBL" id="OVE83421.1"/>
    </source>
</evidence>
<comment type="caution">
    <text evidence="12">The sequence shown here is derived from an EMBL/GenBank/DDBJ whole genome shotgun (WGS) entry which is preliminary data.</text>
</comment>
<evidence type="ECO:0000313" key="13">
    <source>
        <dbReference type="Proteomes" id="UP000196084"/>
    </source>
</evidence>
<dbReference type="AlphaFoldDB" id="A0A202E597"/>
<evidence type="ECO:0000256" key="2">
    <source>
        <dbReference type="ARBA" id="ARBA00012438"/>
    </source>
</evidence>
<dbReference type="InterPro" id="IPR005467">
    <property type="entry name" value="His_kinase_dom"/>
</dbReference>
<dbReference type="Pfam" id="PF00072">
    <property type="entry name" value="Response_reg"/>
    <property type="match status" value="1"/>
</dbReference>
<dbReference type="SMART" id="SM00448">
    <property type="entry name" value="REC"/>
    <property type="match status" value="1"/>
</dbReference>
<evidence type="ECO:0000259" key="11">
    <source>
        <dbReference type="PROSITE" id="PS50110"/>
    </source>
</evidence>
<dbReference type="GO" id="GO:0000156">
    <property type="term" value="F:phosphorelay response regulator activity"/>
    <property type="evidence" value="ECO:0007669"/>
    <property type="project" value="TreeGrafter"/>
</dbReference>
<evidence type="ECO:0000256" key="8">
    <source>
        <dbReference type="PROSITE-ProRule" id="PRU00169"/>
    </source>
</evidence>
<keyword evidence="7" id="KW-0902">Two-component regulatory system</keyword>
<dbReference type="GO" id="GO:0007234">
    <property type="term" value="P:osmosensory signaling via phosphorelay pathway"/>
    <property type="evidence" value="ECO:0007669"/>
    <property type="project" value="TreeGrafter"/>
</dbReference>
<dbReference type="PROSITE" id="PS50109">
    <property type="entry name" value="HIS_KIN"/>
    <property type="match status" value="1"/>
</dbReference>
<proteinExistence type="predicted"/>
<name>A0A202E597_9EURY</name>
<evidence type="ECO:0000256" key="1">
    <source>
        <dbReference type="ARBA" id="ARBA00000085"/>
    </source>
</evidence>
<keyword evidence="13" id="KW-1185">Reference proteome</keyword>
<dbReference type="SMART" id="SM00387">
    <property type="entry name" value="HATPase_c"/>
    <property type="match status" value="1"/>
</dbReference>
<dbReference type="GO" id="GO:0030295">
    <property type="term" value="F:protein kinase activator activity"/>
    <property type="evidence" value="ECO:0007669"/>
    <property type="project" value="TreeGrafter"/>
</dbReference>
<evidence type="ECO:0000256" key="5">
    <source>
        <dbReference type="ARBA" id="ARBA00022777"/>
    </source>
</evidence>
<dbReference type="InterPro" id="IPR003594">
    <property type="entry name" value="HATPase_dom"/>
</dbReference>
<keyword evidence="3" id="KW-0808">Transferase</keyword>
<evidence type="ECO:0000256" key="6">
    <source>
        <dbReference type="ARBA" id="ARBA00022840"/>
    </source>
</evidence>
<dbReference type="SUPFAM" id="SSF52172">
    <property type="entry name" value="CheY-like"/>
    <property type="match status" value="1"/>
</dbReference>
<keyword evidence="8" id="KW-0597">Phosphoprotein</keyword>
<gene>
    <name evidence="12" type="ORF">B2G88_13295</name>
</gene>
<feature type="modified residue" description="4-aspartylphosphate" evidence="8">
    <location>
        <position position="72"/>
    </location>
</feature>
<reference evidence="12 13" key="1">
    <citation type="submission" date="2017-02" db="EMBL/GenBank/DDBJ databases">
        <title>Natronthermophilus aegyptiacus gen. nov.,sp. nov., an aerobic, extremely halophilic alkalithermophilic archaeon isolated from the athalassohaline Wadi An Natrun, Egypt.</title>
        <authorList>
            <person name="Zhao B."/>
        </authorList>
    </citation>
    <scope>NUCLEOTIDE SEQUENCE [LARGE SCALE GENOMIC DNA]</scope>
    <source>
        <strain evidence="12 13">CGMCC 1.3597</strain>
    </source>
</reference>